<dbReference type="Gene3D" id="3.40.50.150">
    <property type="entry name" value="Vaccinia Virus protein VP39"/>
    <property type="match status" value="1"/>
</dbReference>
<evidence type="ECO:0000313" key="2">
    <source>
        <dbReference type="Proteomes" id="UP000734854"/>
    </source>
</evidence>
<evidence type="ECO:0000313" key="1">
    <source>
        <dbReference type="EMBL" id="KAG6499266.1"/>
    </source>
</evidence>
<name>A0A8J5G3T9_ZINOF</name>
<organism evidence="1 2">
    <name type="scientific">Zingiber officinale</name>
    <name type="common">Ginger</name>
    <name type="synonym">Amomum zingiber</name>
    <dbReference type="NCBI Taxonomy" id="94328"/>
    <lineage>
        <taxon>Eukaryota</taxon>
        <taxon>Viridiplantae</taxon>
        <taxon>Streptophyta</taxon>
        <taxon>Embryophyta</taxon>
        <taxon>Tracheophyta</taxon>
        <taxon>Spermatophyta</taxon>
        <taxon>Magnoliopsida</taxon>
        <taxon>Liliopsida</taxon>
        <taxon>Zingiberales</taxon>
        <taxon>Zingiberaceae</taxon>
        <taxon>Zingiber</taxon>
    </lineage>
</organism>
<proteinExistence type="predicted"/>
<reference evidence="1 2" key="1">
    <citation type="submission" date="2020-08" db="EMBL/GenBank/DDBJ databases">
        <title>Plant Genome Project.</title>
        <authorList>
            <person name="Zhang R.-G."/>
        </authorList>
    </citation>
    <scope>NUCLEOTIDE SEQUENCE [LARGE SCALE GENOMIC DNA]</scope>
    <source>
        <tissue evidence="1">Rhizome</tissue>
    </source>
</reference>
<sequence>MSKEFFTKMAIGYEDPRVNLYVGDDVEFASEVVYNAIIVVSSDQIGPTQELLQVEPHRRLDEALFYGVDSRLPSALSPPPLVGFDDATVLAGGGGVHCPQSTPCWTSFPNFHNSTALSAGFKTSRTAGKPGIFPNFTYYCLQVGIHSLISLII</sequence>
<dbReference type="InterPro" id="IPR029063">
    <property type="entry name" value="SAM-dependent_MTases_sf"/>
</dbReference>
<dbReference type="Proteomes" id="UP000734854">
    <property type="component" value="Unassembled WGS sequence"/>
</dbReference>
<keyword evidence="2" id="KW-1185">Reference proteome</keyword>
<gene>
    <name evidence="1" type="ORF">ZIOFF_039023</name>
</gene>
<comment type="caution">
    <text evidence="1">The sequence shown here is derived from an EMBL/GenBank/DDBJ whole genome shotgun (WGS) entry which is preliminary data.</text>
</comment>
<dbReference type="EMBL" id="JACMSC010000011">
    <property type="protein sequence ID" value="KAG6499266.1"/>
    <property type="molecule type" value="Genomic_DNA"/>
</dbReference>
<dbReference type="AlphaFoldDB" id="A0A8J5G3T9"/>
<dbReference type="Pfam" id="PF01564">
    <property type="entry name" value="Spermine_synth"/>
    <property type="match status" value="1"/>
</dbReference>
<protein>
    <submittedName>
        <fullName evidence="1">Uncharacterized protein</fullName>
    </submittedName>
</protein>
<accession>A0A8J5G3T9</accession>